<keyword evidence="8 9" id="KW-0012">Acyltransferase</keyword>
<keyword evidence="6 9" id="KW-0275">Fatty acid biosynthesis</keyword>
<evidence type="ECO:0000259" key="10">
    <source>
        <dbReference type="Pfam" id="PF08541"/>
    </source>
</evidence>
<keyword evidence="3 9" id="KW-0808">Transferase</keyword>
<dbReference type="InterPro" id="IPR013751">
    <property type="entry name" value="ACP_syn_III_N"/>
</dbReference>
<evidence type="ECO:0000256" key="9">
    <source>
        <dbReference type="HAMAP-Rule" id="MF_01815"/>
    </source>
</evidence>
<feature type="domain" description="Beta-ketoacyl-[acyl-carrier-protein] synthase III N-terminal" evidence="11">
    <location>
        <begin position="104"/>
        <end position="170"/>
    </location>
</feature>
<feature type="active site" evidence="9">
    <location>
        <position position="275"/>
    </location>
</feature>
<dbReference type="PANTHER" id="PTHR43091">
    <property type="entry name" value="3-OXOACYL-[ACYL-CARRIER-PROTEIN] SYNTHASE"/>
    <property type="match status" value="1"/>
</dbReference>
<dbReference type="SUPFAM" id="SSF53901">
    <property type="entry name" value="Thiolase-like"/>
    <property type="match status" value="1"/>
</dbReference>
<dbReference type="EC" id="2.3.1.180" evidence="9"/>
<keyword evidence="2 9" id="KW-0444">Lipid biosynthesis</keyword>
<dbReference type="NCBIfam" id="TIGR00747">
    <property type="entry name" value="fabH"/>
    <property type="match status" value="1"/>
</dbReference>
<feature type="active site" evidence="9">
    <location>
        <position position="110"/>
    </location>
</feature>
<dbReference type="InterPro" id="IPR004655">
    <property type="entry name" value="FabH"/>
</dbReference>
<dbReference type="InterPro" id="IPR013747">
    <property type="entry name" value="ACP_syn_III_C"/>
</dbReference>
<proteinExistence type="inferred from homology"/>
<comment type="subcellular location">
    <subcellularLocation>
        <location evidence="9">Cytoplasm</location>
    </subcellularLocation>
</comment>
<comment type="catalytic activity">
    <reaction evidence="9">
        <text>malonyl-[ACP] + acetyl-CoA + H(+) = 3-oxobutanoyl-[ACP] + CO2 + CoA</text>
        <dbReference type="Rhea" id="RHEA:12080"/>
        <dbReference type="Rhea" id="RHEA-COMP:9623"/>
        <dbReference type="Rhea" id="RHEA-COMP:9625"/>
        <dbReference type="ChEBI" id="CHEBI:15378"/>
        <dbReference type="ChEBI" id="CHEBI:16526"/>
        <dbReference type="ChEBI" id="CHEBI:57287"/>
        <dbReference type="ChEBI" id="CHEBI:57288"/>
        <dbReference type="ChEBI" id="CHEBI:78449"/>
        <dbReference type="ChEBI" id="CHEBI:78450"/>
        <dbReference type="EC" id="2.3.1.180"/>
    </reaction>
</comment>
<evidence type="ECO:0000313" key="12">
    <source>
        <dbReference type="EMBL" id="MBC3803165.1"/>
    </source>
</evidence>
<gene>
    <name evidence="9 12" type="primary">fabH</name>
    <name evidence="12" type="ORF">GH808_01735</name>
</gene>
<keyword evidence="9" id="KW-0963">Cytoplasm</keyword>
<evidence type="ECO:0000256" key="7">
    <source>
        <dbReference type="ARBA" id="ARBA00023268"/>
    </source>
</evidence>
<comment type="subunit">
    <text evidence="9">Homodimer.</text>
</comment>
<dbReference type="HAMAP" id="MF_01815">
    <property type="entry name" value="FabH"/>
    <property type="match status" value="1"/>
</dbReference>
<feature type="domain" description="Beta-ketoacyl-[acyl-carrier-protein] synthase III C-terminal" evidence="10">
    <location>
        <begin position="230"/>
        <end position="318"/>
    </location>
</feature>
<keyword evidence="5 9" id="KW-0443">Lipid metabolism</keyword>
<comment type="domain">
    <text evidence="9">The last Arg residue of the ACP-binding site is essential for the weak association between ACP/AcpP and FabH.</text>
</comment>
<protein>
    <recommendedName>
        <fullName evidence="9">Beta-ketoacyl-[acyl-carrier-protein] synthase III</fullName>
        <shortName evidence="9">Beta-ketoacyl-ACP synthase III</shortName>
        <shortName evidence="9">KAS III</shortName>
        <ecNumber evidence="9">2.3.1.180</ecNumber>
    </recommendedName>
    <alternativeName>
        <fullName evidence="9">3-oxoacyl-[acyl-carrier-protein] synthase 3</fullName>
    </alternativeName>
    <alternativeName>
        <fullName evidence="9">3-oxoacyl-[acyl-carrier-protein] synthase III</fullName>
    </alternativeName>
</protein>
<evidence type="ECO:0000256" key="2">
    <source>
        <dbReference type="ARBA" id="ARBA00022516"/>
    </source>
</evidence>
<organism evidence="12 13">
    <name type="scientific">Acetobacterium fimetarium</name>
    <dbReference type="NCBI Taxonomy" id="52691"/>
    <lineage>
        <taxon>Bacteria</taxon>
        <taxon>Bacillati</taxon>
        <taxon>Bacillota</taxon>
        <taxon>Clostridia</taxon>
        <taxon>Eubacteriales</taxon>
        <taxon>Eubacteriaceae</taxon>
        <taxon>Acetobacterium</taxon>
    </lineage>
</organism>
<comment type="caution">
    <text evidence="12">The sequence shown here is derived from an EMBL/GenBank/DDBJ whole genome shotgun (WGS) entry which is preliminary data.</text>
</comment>
<dbReference type="EMBL" id="WJBC01000002">
    <property type="protein sequence ID" value="MBC3803165.1"/>
    <property type="molecule type" value="Genomic_DNA"/>
</dbReference>
<dbReference type="Pfam" id="PF08541">
    <property type="entry name" value="ACP_syn_III_C"/>
    <property type="match status" value="1"/>
</dbReference>
<evidence type="ECO:0000256" key="8">
    <source>
        <dbReference type="ARBA" id="ARBA00023315"/>
    </source>
</evidence>
<dbReference type="InterPro" id="IPR016039">
    <property type="entry name" value="Thiolase-like"/>
</dbReference>
<evidence type="ECO:0000256" key="6">
    <source>
        <dbReference type="ARBA" id="ARBA00023160"/>
    </source>
</evidence>
<keyword evidence="7 9" id="KW-0511">Multifunctional enzyme</keyword>
<evidence type="ECO:0000256" key="1">
    <source>
        <dbReference type="ARBA" id="ARBA00008642"/>
    </source>
</evidence>
<evidence type="ECO:0000256" key="5">
    <source>
        <dbReference type="ARBA" id="ARBA00023098"/>
    </source>
</evidence>
<accession>A0ABR6WRE3</accession>
<evidence type="ECO:0000313" key="13">
    <source>
        <dbReference type="Proteomes" id="UP000603234"/>
    </source>
</evidence>
<reference evidence="12 13" key="1">
    <citation type="journal article" date="2020" name="mSystems">
        <title>Defining Genomic and Predicted Metabolic Features of the Acetobacterium Genus.</title>
        <authorList>
            <person name="Ross D.E."/>
            <person name="Marshall C.W."/>
            <person name="Gulliver D."/>
            <person name="May H.D."/>
            <person name="Norman R.S."/>
        </authorList>
    </citation>
    <scope>NUCLEOTIDE SEQUENCE [LARGE SCALE GENOMIC DNA]</scope>
    <source>
        <strain evidence="12 13">DSM 8238</strain>
    </source>
</reference>
<keyword evidence="4 9" id="KW-0276">Fatty acid metabolism</keyword>
<comment type="pathway">
    <text evidence="9">Lipid metabolism; fatty acid biosynthesis.</text>
</comment>
<dbReference type="Gene3D" id="3.40.47.10">
    <property type="match status" value="1"/>
</dbReference>
<dbReference type="RefSeq" id="WP_186841086.1">
    <property type="nucleotide sequence ID" value="NZ_WJBC01000002.1"/>
</dbReference>
<evidence type="ECO:0000256" key="3">
    <source>
        <dbReference type="ARBA" id="ARBA00022679"/>
    </source>
</evidence>
<keyword evidence="13" id="KW-1185">Reference proteome</keyword>
<feature type="active site" evidence="9">
    <location>
        <position position="245"/>
    </location>
</feature>
<dbReference type="Pfam" id="PF08545">
    <property type="entry name" value="ACP_syn_III"/>
    <property type="match status" value="1"/>
</dbReference>
<sequence length="323" mass="35010">MSFSIIGTGSALPKTIQTNDDLTEYFETSNEWIVSRTGIEARHICIEESILDIALEASLNALDNAHINPKELDLIICPTLGGDTVTPSLACLIQEKLEATCPSFDLNAACSGFIYGLDLADAYFCRNREMKILVVAVDAMSKLVDWKDRSTAVLFGDGAGAAILSNGDDLKAIRLTSVGNQHALCIPWAKGNHPLLKDQETPSPYLLMDGDEVYRFAVAAICNDLKTVVKQAGITFEDLDFIIPHQANLRIIKSAAKRLKIPMEKFALQINSCGNTSAASIPLVLDEMNRQGKLKPGMRIALSAFGGGLTTGACVLEWSKKSF</sequence>
<dbReference type="NCBIfam" id="NF006829">
    <property type="entry name" value="PRK09352.1"/>
    <property type="match status" value="1"/>
</dbReference>
<dbReference type="PANTHER" id="PTHR43091:SF1">
    <property type="entry name" value="BETA-KETOACYL-[ACYL-CARRIER-PROTEIN] SYNTHASE III, CHLOROPLASTIC"/>
    <property type="match status" value="1"/>
</dbReference>
<dbReference type="Proteomes" id="UP000603234">
    <property type="component" value="Unassembled WGS sequence"/>
</dbReference>
<comment type="function">
    <text evidence="9">Catalyzes the condensation reaction of fatty acid synthesis by the addition to an acyl acceptor of two carbons from malonyl-ACP. Catalyzes the first condensation reaction which initiates fatty acid synthesis and may therefore play a role in governing the total rate of fatty acid production. Possesses both acetoacetyl-ACP synthase and acetyl transacylase activities. Its substrate specificity determines the biosynthesis of branched-chain and/or straight-chain of fatty acids.</text>
</comment>
<dbReference type="CDD" id="cd00830">
    <property type="entry name" value="KAS_III"/>
    <property type="match status" value="1"/>
</dbReference>
<comment type="similarity">
    <text evidence="1 9">Belongs to the thiolase-like superfamily. FabH family.</text>
</comment>
<evidence type="ECO:0000256" key="4">
    <source>
        <dbReference type="ARBA" id="ARBA00022832"/>
    </source>
</evidence>
<evidence type="ECO:0000259" key="11">
    <source>
        <dbReference type="Pfam" id="PF08545"/>
    </source>
</evidence>
<name>A0ABR6WRE3_9FIRM</name>
<dbReference type="GO" id="GO:0033818">
    <property type="term" value="F:beta-ketoacyl-acyl-carrier-protein synthase III activity"/>
    <property type="evidence" value="ECO:0007669"/>
    <property type="project" value="UniProtKB-EC"/>
</dbReference>
<feature type="region of interest" description="ACP-binding" evidence="9">
    <location>
        <begin position="246"/>
        <end position="250"/>
    </location>
</feature>